<dbReference type="EMBL" id="JAEKJZ010000001">
    <property type="protein sequence ID" value="MBN9670853.1"/>
    <property type="molecule type" value="Genomic_DNA"/>
</dbReference>
<sequence>MAAFVKAYNAQDAAAVSTFYTDKAALLPPRSKALVGRQAIANHYAQAFQNGVEALIYQVIEIDQAGPGSAVEIGETRVKFKAQSIAGRSIHVWKNVNGEWFIHRDMYHVLAISE</sequence>
<dbReference type="NCBIfam" id="TIGR02246">
    <property type="entry name" value="SgcJ/EcaC family oxidoreductase"/>
    <property type="match status" value="1"/>
</dbReference>
<feature type="domain" description="DUF4440" evidence="1">
    <location>
        <begin position="3"/>
        <end position="100"/>
    </location>
</feature>
<dbReference type="SUPFAM" id="SSF54427">
    <property type="entry name" value="NTF2-like"/>
    <property type="match status" value="1"/>
</dbReference>
<dbReference type="Gene3D" id="3.10.450.50">
    <property type="match status" value="1"/>
</dbReference>
<accession>A0A939EEU6</accession>
<protein>
    <submittedName>
        <fullName evidence="2">SgcJ/EcaC family oxidoreductase</fullName>
    </submittedName>
</protein>
<reference evidence="2" key="1">
    <citation type="submission" date="2020-12" db="EMBL/GenBank/DDBJ databases">
        <title>Oil enriched cultivation method for isolating marine PHA-producing bacteria.</title>
        <authorList>
            <person name="Zheng W."/>
            <person name="Yu S."/>
            <person name="Huang Y."/>
        </authorList>
    </citation>
    <scope>NUCLEOTIDE SEQUENCE</scope>
    <source>
        <strain evidence="2">SY-2-12</strain>
    </source>
</reference>
<dbReference type="CDD" id="cd00531">
    <property type="entry name" value="NTF2_like"/>
    <property type="match status" value="1"/>
</dbReference>
<evidence type="ECO:0000313" key="3">
    <source>
        <dbReference type="Proteomes" id="UP000664096"/>
    </source>
</evidence>
<dbReference type="Pfam" id="PF14534">
    <property type="entry name" value="DUF4440"/>
    <property type="match status" value="1"/>
</dbReference>
<gene>
    <name evidence="2" type="ORF">JF539_10945</name>
</gene>
<name>A0A939EEU6_9HYPH</name>
<evidence type="ECO:0000313" key="2">
    <source>
        <dbReference type="EMBL" id="MBN9670853.1"/>
    </source>
</evidence>
<dbReference type="AlphaFoldDB" id="A0A939EEU6"/>
<dbReference type="InterPro" id="IPR027843">
    <property type="entry name" value="DUF4440"/>
</dbReference>
<evidence type="ECO:0000259" key="1">
    <source>
        <dbReference type="Pfam" id="PF14534"/>
    </source>
</evidence>
<proteinExistence type="predicted"/>
<dbReference type="InterPro" id="IPR011944">
    <property type="entry name" value="Steroid_delta5-4_isomerase"/>
</dbReference>
<dbReference type="RefSeq" id="WP_207140422.1">
    <property type="nucleotide sequence ID" value="NZ_JAEKJZ010000001.1"/>
</dbReference>
<dbReference type="InterPro" id="IPR032710">
    <property type="entry name" value="NTF2-like_dom_sf"/>
</dbReference>
<dbReference type="Proteomes" id="UP000664096">
    <property type="component" value="Unassembled WGS sequence"/>
</dbReference>
<organism evidence="2 3">
    <name type="scientific">Roseibium aggregatum</name>
    <dbReference type="NCBI Taxonomy" id="187304"/>
    <lineage>
        <taxon>Bacteria</taxon>
        <taxon>Pseudomonadati</taxon>
        <taxon>Pseudomonadota</taxon>
        <taxon>Alphaproteobacteria</taxon>
        <taxon>Hyphomicrobiales</taxon>
        <taxon>Stappiaceae</taxon>
        <taxon>Roseibium</taxon>
    </lineage>
</organism>
<comment type="caution">
    <text evidence="2">The sequence shown here is derived from an EMBL/GenBank/DDBJ whole genome shotgun (WGS) entry which is preliminary data.</text>
</comment>